<accession>A0A2J6PQ63</accession>
<dbReference type="EMBL" id="KZ613507">
    <property type="protein sequence ID" value="PMD16177.1"/>
    <property type="molecule type" value="Genomic_DNA"/>
</dbReference>
<dbReference type="Proteomes" id="UP000235672">
    <property type="component" value="Unassembled WGS sequence"/>
</dbReference>
<feature type="transmembrane region" description="Helical" evidence="1">
    <location>
        <begin position="84"/>
        <end position="105"/>
    </location>
</feature>
<organism evidence="2 3">
    <name type="scientific">Hyaloscypha hepaticicola</name>
    <dbReference type="NCBI Taxonomy" id="2082293"/>
    <lineage>
        <taxon>Eukaryota</taxon>
        <taxon>Fungi</taxon>
        <taxon>Dikarya</taxon>
        <taxon>Ascomycota</taxon>
        <taxon>Pezizomycotina</taxon>
        <taxon>Leotiomycetes</taxon>
        <taxon>Helotiales</taxon>
        <taxon>Hyaloscyphaceae</taxon>
        <taxon>Hyaloscypha</taxon>
    </lineage>
</organism>
<protein>
    <submittedName>
        <fullName evidence="2">Uncharacterized protein</fullName>
    </submittedName>
</protein>
<keyword evidence="1" id="KW-1133">Transmembrane helix</keyword>
<name>A0A2J6PQ63_9HELO</name>
<reference evidence="2 3" key="1">
    <citation type="submission" date="2016-05" db="EMBL/GenBank/DDBJ databases">
        <title>A degradative enzymes factory behind the ericoid mycorrhizal symbiosis.</title>
        <authorList>
            <consortium name="DOE Joint Genome Institute"/>
            <person name="Martino E."/>
            <person name="Morin E."/>
            <person name="Grelet G."/>
            <person name="Kuo A."/>
            <person name="Kohler A."/>
            <person name="Daghino S."/>
            <person name="Barry K."/>
            <person name="Choi C."/>
            <person name="Cichocki N."/>
            <person name="Clum A."/>
            <person name="Copeland A."/>
            <person name="Hainaut M."/>
            <person name="Haridas S."/>
            <person name="Labutti K."/>
            <person name="Lindquist E."/>
            <person name="Lipzen A."/>
            <person name="Khouja H.-R."/>
            <person name="Murat C."/>
            <person name="Ohm R."/>
            <person name="Olson A."/>
            <person name="Spatafora J."/>
            <person name="Veneault-Fourrey C."/>
            <person name="Henrissat B."/>
            <person name="Grigoriev I."/>
            <person name="Martin F."/>
            <person name="Perotto S."/>
        </authorList>
    </citation>
    <scope>NUCLEOTIDE SEQUENCE [LARGE SCALE GENOMIC DNA]</scope>
    <source>
        <strain evidence="2 3">UAMH 7357</strain>
    </source>
</reference>
<feature type="transmembrane region" description="Helical" evidence="1">
    <location>
        <begin position="50"/>
        <end position="72"/>
    </location>
</feature>
<keyword evidence="1" id="KW-0812">Transmembrane</keyword>
<keyword evidence="1" id="KW-0472">Membrane</keyword>
<evidence type="ECO:0000256" key="1">
    <source>
        <dbReference type="SAM" id="Phobius"/>
    </source>
</evidence>
<gene>
    <name evidence="2" type="ORF">NA56DRAFT_692734</name>
</gene>
<feature type="transmembrane region" description="Helical" evidence="1">
    <location>
        <begin position="111"/>
        <end position="131"/>
    </location>
</feature>
<evidence type="ECO:0000313" key="2">
    <source>
        <dbReference type="EMBL" id="PMD16177.1"/>
    </source>
</evidence>
<dbReference type="OrthoDB" id="5424478at2759"/>
<evidence type="ECO:0000313" key="3">
    <source>
        <dbReference type="Proteomes" id="UP000235672"/>
    </source>
</evidence>
<sequence length="145" mass="15451">MLAVVSQSTLLTLTLIFTACSGLMLELAISQSRPPACVPNSTSLSSDDGFWSLLSQLLLQLLSLYSTVIPLLRDGTLPVRRIWFSAAVSVSAIMNILALVLYTFSWKGSELLGYISGVSALVAGVQLAGMIEGVMQLPKAKSESE</sequence>
<keyword evidence="3" id="KW-1185">Reference proteome</keyword>
<dbReference type="AlphaFoldDB" id="A0A2J6PQ63"/>
<proteinExistence type="predicted"/>